<evidence type="ECO:0000313" key="1">
    <source>
        <dbReference type="EMBL" id="MPN29697.1"/>
    </source>
</evidence>
<reference evidence="1" key="1">
    <citation type="submission" date="2019-08" db="EMBL/GenBank/DDBJ databases">
        <authorList>
            <person name="Kucharzyk K."/>
            <person name="Murdoch R.W."/>
            <person name="Higgins S."/>
            <person name="Loffler F."/>
        </authorList>
    </citation>
    <scope>NUCLEOTIDE SEQUENCE</scope>
</reference>
<organism evidence="1">
    <name type="scientific">bioreactor metagenome</name>
    <dbReference type="NCBI Taxonomy" id="1076179"/>
    <lineage>
        <taxon>unclassified sequences</taxon>
        <taxon>metagenomes</taxon>
        <taxon>ecological metagenomes</taxon>
    </lineage>
</organism>
<name>A0A645GS23_9ZZZZ</name>
<comment type="caution">
    <text evidence="1">The sequence shown here is derived from an EMBL/GenBank/DDBJ whole genome shotgun (WGS) entry which is preliminary data.</text>
</comment>
<dbReference type="AlphaFoldDB" id="A0A645GS23"/>
<proteinExistence type="predicted"/>
<dbReference type="EMBL" id="VSSQ01080508">
    <property type="protein sequence ID" value="MPN29697.1"/>
    <property type="molecule type" value="Genomic_DNA"/>
</dbReference>
<protein>
    <submittedName>
        <fullName evidence="1">Uncharacterized protein</fullName>
    </submittedName>
</protein>
<accession>A0A645GS23</accession>
<sequence length="96" mass="10929">MSRPKSPTLGELLQAMEVKTRALMVEEIARAREYLGSPLTPKECEAYLKQSGTDMTAEMQQLAATVELRQKTEASEFMRRAIERAERRDIALDEPE</sequence>
<gene>
    <name evidence="1" type="ORF">SDC9_177150</name>
</gene>